<accession>A0A3D9HG87</accession>
<dbReference type="InterPro" id="IPR001753">
    <property type="entry name" value="Enoyl-CoA_hydra/iso"/>
</dbReference>
<comment type="similarity">
    <text evidence="1">Belongs to the enoyl-CoA hydratase/isomerase family.</text>
</comment>
<evidence type="ECO:0000256" key="3">
    <source>
        <dbReference type="ARBA" id="ARBA00022946"/>
    </source>
</evidence>
<dbReference type="InterPro" id="IPR029045">
    <property type="entry name" value="ClpP/crotonase-like_dom_sf"/>
</dbReference>
<organism evidence="7 8">
    <name type="scientific">Aestuariispira insulae</name>
    <dbReference type="NCBI Taxonomy" id="1461337"/>
    <lineage>
        <taxon>Bacteria</taxon>
        <taxon>Pseudomonadati</taxon>
        <taxon>Pseudomonadota</taxon>
        <taxon>Alphaproteobacteria</taxon>
        <taxon>Rhodospirillales</taxon>
        <taxon>Kiloniellaceae</taxon>
        <taxon>Aestuariispira</taxon>
    </lineage>
</organism>
<gene>
    <name evidence="7" type="ORF">DFP90_1072</name>
</gene>
<evidence type="ECO:0000313" key="7">
    <source>
        <dbReference type="EMBL" id="RED48499.1"/>
    </source>
</evidence>
<proteinExistence type="inferred from homology"/>
<dbReference type="InterPro" id="IPR014748">
    <property type="entry name" value="Enoyl-CoA_hydra_C"/>
</dbReference>
<dbReference type="Proteomes" id="UP000256845">
    <property type="component" value="Unassembled WGS sequence"/>
</dbReference>
<dbReference type="Gene3D" id="3.90.226.10">
    <property type="entry name" value="2-enoyl-CoA Hydratase, Chain A, domain 1"/>
    <property type="match status" value="1"/>
</dbReference>
<reference evidence="7 8" key="1">
    <citation type="submission" date="2018-07" db="EMBL/GenBank/DDBJ databases">
        <title>Genomic Encyclopedia of Type Strains, Phase III (KMG-III): the genomes of soil and plant-associated and newly described type strains.</title>
        <authorList>
            <person name="Whitman W."/>
        </authorList>
    </citation>
    <scope>NUCLEOTIDE SEQUENCE [LARGE SCALE GENOMIC DNA]</scope>
    <source>
        <strain evidence="7 8">CECT 8488</strain>
    </source>
</reference>
<dbReference type="Gene3D" id="1.10.12.10">
    <property type="entry name" value="Lyase 2-enoyl-coa Hydratase, Chain A, domain 2"/>
    <property type="match status" value="1"/>
</dbReference>
<keyword evidence="8" id="KW-1185">Reference proteome</keyword>
<evidence type="ECO:0000256" key="6">
    <source>
        <dbReference type="ARBA" id="ARBA00040545"/>
    </source>
</evidence>
<dbReference type="CDD" id="cd06558">
    <property type="entry name" value="crotonase-like"/>
    <property type="match status" value="1"/>
</dbReference>
<dbReference type="OrthoDB" id="9795613at2"/>
<dbReference type="SUPFAM" id="SSF52096">
    <property type="entry name" value="ClpP/crotonase"/>
    <property type="match status" value="1"/>
</dbReference>
<dbReference type="PANTHER" id="PTHR43602">
    <property type="match status" value="1"/>
</dbReference>
<dbReference type="EMBL" id="QRDW01000007">
    <property type="protein sequence ID" value="RED48499.1"/>
    <property type="molecule type" value="Genomic_DNA"/>
</dbReference>
<dbReference type="GO" id="GO:0016836">
    <property type="term" value="F:hydro-lyase activity"/>
    <property type="evidence" value="ECO:0007669"/>
    <property type="project" value="TreeGrafter"/>
</dbReference>
<keyword evidence="4" id="KW-0443">Lipid metabolism</keyword>
<dbReference type="PANTHER" id="PTHR43602:SF1">
    <property type="entry name" value="ENOYL-COA HYDRATASE DOMAIN-CONTAINING PROTEIN 3, MITOCHONDRIAL"/>
    <property type="match status" value="1"/>
</dbReference>
<sequence length="268" mass="28258">MVETGVDILLREMDANGVLRLTMNDAGRRNALSEAMLVRLGDAFAGAAEDRSVRAVVLAGNGPAFCAGHDLKEMTAGRKGSDGGRAYFQKVMALCSGVMQSIVSCPKPVIAEVDGVATAAGCQLVASCDLAVASDRAQFSTPGVHIGLFCSTPMVALSRNLSNKHAMEMLLTGDMVSAARAAEMGLVNQVVPPDDVAGAVMALANKIAAKSSLTLAIGKRAFYEQREMGLRQAYDHASNVMVENLLAQDAEEGIAAFIEKRAPQWRDQ</sequence>
<evidence type="ECO:0000256" key="1">
    <source>
        <dbReference type="ARBA" id="ARBA00005254"/>
    </source>
</evidence>
<keyword evidence="3" id="KW-0809">Transit peptide</keyword>
<keyword evidence="2" id="KW-0276">Fatty acid metabolism</keyword>
<evidence type="ECO:0000256" key="5">
    <source>
        <dbReference type="ARBA" id="ARBA00037410"/>
    </source>
</evidence>
<comment type="function">
    <text evidence="5">May play a role in fatty acid biosynthesis and insulin sensitivity.</text>
</comment>
<name>A0A3D9HG87_9PROT</name>
<dbReference type="GO" id="GO:0006631">
    <property type="term" value="P:fatty acid metabolic process"/>
    <property type="evidence" value="ECO:0007669"/>
    <property type="project" value="UniProtKB-KW"/>
</dbReference>
<comment type="caution">
    <text evidence="7">The sequence shown here is derived from an EMBL/GenBank/DDBJ whole genome shotgun (WGS) entry which is preliminary data.</text>
</comment>
<dbReference type="AlphaFoldDB" id="A0A3D9HG87"/>
<protein>
    <recommendedName>
        <fullName evidence="6">Enoyl-CoA hydratase domain-containing protein 3, mitochondrial</fullName>
    </recommendedName>
</protein>
<evidence type="ECO:0000313" key="8">
    <source>
        <dbReference type="Proteomes" id="UP000256845"/>
    </source>
</evidence>
<dbReference type="InterPro" id="IPR052377">
    <property type="entry name" value="Mitochondrial_ECH-domain"/>
</dbReference>
<dbReference type="NCBIfam" id="NF006008">
    <property type="entry name" value="PRK08139.1"/>
    <property type="match status" value="1"/>
</dbReference>
<dbReference type="Pfam" id="PF00378">
    <property type="entry name" value="ECH_1"/>
    <property type="match status" value="1"/>
</dbReference>
<dbReference type="RefSeq" id="WP_115937451.1">
    <property type="nucleotide sequence ID" value="NZ_QRDW01000007.1"/>
</dbReference>
<evidence type="ECO:0000256" key="2">
    <source>
        <dbReference type="ARBA" id="ARBA00022832"/>
    </source>
</evidence>
<evidence type="ECO:0000256" key="4">
    <source>
        <dbReference type="ARBA" id="ARBA00023098"/>
    </source>
</evidence>